<organism evidence="1 2">
    <name type="scientific">Saccharothrix syringae</name>
    <name type="common">Nocardiopsis syringae</name>
    <dbReference type="NCBI Taxonomy" id="103733"/>
    <lineage>
        <taxon>Bacteria</taxon>
        <taxon>Bacillati</taxon>
        <taxon>Actinomycetota</taxon>
        <taxon>Actinomycetes</taxon>
        <taxon>Pseudonocardiales</taxon>
        <taxon>Pseudonocardiaceae</taxon>
        <taxon>Saccharothrix</taxon>
    </lineage>
</organism>
<dbReference type="KEGG" id="ssyi:EKG83_40580"/>
<dbReference type="OrthoDB" id="3635358at2"/>
<protein>
    <submittedName>
        <fullName evidence="1">Uncharacterized protein</fullName>
    </submittedName>
</protein>
<dbReference type="AlphaFoldDB" id="A0A5Q0H9I9"/>
<evidence type="ECO:0000313" key="1">
    <source>
        <dbReference type="EMBL" id="QFZ22891.1"/>
    </source>
</evidence>
<proteinExistence type="predicted"/>
<sequence>MSWSQLAGSVAAGVAVTAIAATCRALWSRRRVPRALHHRVSRRGYLATVLRTSRDHDVAGLDAFVPNLQPSGGSGVLHDIQAEWERINGALGVRLVTREHQDCLRAGAELLSRGIEVRVAAAAADSDDLSYHVFSGRLHHTVLNHRDGDRDRPNRLDGMSPAKVFQTHFEDVWARSAPLEAVLADHLLRSLRRCGDLAEIADRLRDLRTRYRLDPVAEEAVVRHFAFRHSAPVVFVTGLPGAGKSLLRRRLAAKLTAMRFQVDELTDYVYAYHDFMHRVMRLDGNRGTGFTAEAGGAFRVSSEQDLTPALTALAQRVWRNQGGTPVTLVEFARSDVVEALNTFGAAVLSSARVIHVRAPAEVRSARLESRAQPPRLEVVEPSINVIVSDDHRLPSAVAESIYASDNFGRLRAHEGVVGRVHAIDNEVDDPGHARLDEALTGFIEEVVRPYRALSA</sequence>
<dbReference type="RefSeq" id="WP_033431571.1">
    <property type="nucleotide sequence ID" value="NZ_CP034550.1"/>
</dbReference>
<gene>
    <name evidence="1" type="ORF">EKG83_40580</name>
</gene>
<reference evidence="2" key="1">
    <citation type="journal article" date="2021" name="Curr. Microbiol.">
        <title>Complete genome of nocamycin-producing strain Saccharothrix syringae NRRL B-16468 reveals the biosynthetic potential for secondary metabolites.</title>
        <authorList>
            <person name="Mo X."/>
            <person name="Yang S."/>
        </authorList>
    </citation>
    <scope>NUCLEOTIDE SEQUENCE [LARGE SCALE GENOMIC DNA]</scope>
    <source>
        <strain evidence="2">ATCC 51364 / DSM 43886 / JCM 6844 / KCTC 9398 / NBRC 14523 / NRRL B-16468 / INA 2240</strain>
    </source>
</reference>
<dbReference type="SUPFAM" id="SSF52540">
    <property type="entry name" value="P-loop containing nucleoside triphosphate hydrolases"/>
    <property type="match status" value="1"/>
</dbReference>
<dbReference type="InterPro" id="IPR027417">
    <property type="entry name" value="P-loop_NTPase"/>
</dbReference>
<dbReference type="Gene3D" id="3.40.50.300">
    <property type="entry name" value="P-loop containing nucleotide triphosphate hydrolases"/>
    <property type="match status" value="1"/>
</dbReference>
<dbReference type="EMBL" id="CP034550">
    <property type="protein sequence ID" value="QFZ22891.1"/>
    <property type="molecule type" value="Genomic_DNA"/>
</dbReference>
<name>A0A5Q0H9I9_SACSY</name>
<keyword evidence="2" id="KW-1185">Reference proteome</keyword>
<dbReference type="Proteomes" id="UP000325787">
    <property type="component" value="Chromosome"/>
</dbReference>
<evidence type="ECO:0000313" key="2">
    <source>
        <dbReference type="Proteomes" id="UP000325787"/>
    </source>
</evidence>
<accession>A0A5Q0H9I9</accession>